<evidence type="ECO:0000313" key="1">
    <source>
        <dbReference type="EMBL" id="ELW66884.1"/>
    </source>
</evidence>
<dbReference type="Proteomes" id="UP000011518">
    <property type="component" value="Unassembled WGS sequence"/>
</dbReference>
<dbReference type="InParanoid" id="L9KWM0"/>
<gene>
    <name evidence="1" type="ORF">TREES_T100007596</name>
</gene>
<protein>
    <submittedName>
        <fullName evidence="1">Uncharacterized protein</fullName>
    </submittedName>
</protein>
<proteinExistence type="predicted"/>
<evidence type="ECO:0000313" key="2">
    <source>
        <dbReference type="Proteomes" id="UP000011518"/>
    </source>
</evidence>
<dbReference type="EMBL" id="KB320636">
    <property type="protein sequence ID" value="ELW66884.1"/>
    <property type="molecule type" value="Genomic_DNA"/>
</dbReference>
<keyword evidence="2" id="KW-1185">Reference proteome</keyword>
<name>L9KWM0_TUPCH</name>
<reference evidence="2" key="2">
    <citation type="journal article" date="2013" name="Nat. Commun.">
        <title>Genome of the Chinese tree shrew.</title>
        <authorList>
            <person name="Fan Y."/>
            <person name="Huang Z.Y."/>
            <person name="Cao C.C."/>
            <person name="Chen C.S."/>
            <person name="Chen Y.X."/>
            <person name="Fan D.D."/>
            <person name="He J."/>
            <person name="Hou H.L."/>
            <person name="Hu L."/>
            <person name="Hu X.T."/>
            <person name="Jiang X.T."/>
            <person name="Lai R."/>
            <person name="Lang Y.S."/>
            <person name="Liang B."/>
            <person name="Liao S.G."/>
            <person name="Mu D."/>
            <person name="Ma Y.Y."/>
            <person name="Niu Y.Y."/>
            <person name="Sun X.Q."/>
            <person name="Xia J.Q."/>
            <person name="Xiao J."/>
            <person name="Xiong Z.Q."/>
            <person name="Xu L."/>
            <person name="Yang L."/>
            <person name="Zhang Y."/>
            <person name="Zhao W."/>
            <person name="Zhao X.D."/>
            <person name="Zheng Y.T."/>
            <person name="Zhou J.M."/>
            <person name="Zhu Y.B."/>
            <person name="Zhang G.J."/>
            <person name="Wang J."/>
            <person name="Yao Y.G."/>
        </authorList>
    </citation>
    <scope>NUCLEOTIDE SEQUENCE [LARGE SCALE GENOMIC DNA]</scope>
</reference>
<dbReference type="AlphaFoldDB" id="L9KWM0"/>
<organism evidence="1 2">
    <name type="scientific">Tupaia chinensis</name>
    <name type="common">Chinese tree shrew</name>
    <name type="synonym">Tupaia belangeri chinensis</name>
    <dbReference type="NCBI Taxonomy" id="246437"/>
    <lineage>
        <taxon>Eukaryota</taxon>
        <taxon>Metazoa</taxon>
        <taxon>Chordata</taxon>
        <taxon>Craniata</taxon>
        <taxon>Vertebrata</taxon>
        <taxon>Euteleostomi</taxon>
        <taxon>Mammalia</taxon>
        <taxon>Eutheria</taxon>
        <taxon>Euarchontoglires</taxon>
        <taxon>Scandentia</taxon>
        <taxon>Tupaiidae</taxon>
        <taxon>Tupaia</taxon>
    </lineage>
</organism>
<reference evidence="2" key="1">
    <citation type="submission" date="2012-07" db="EMBL/GenBank/DDBJ databases">
        <title>Genome of the Chinese tree shrew, a rising model animal genetically related to primates.</title>
        <authorList>
            <person name="Zhang G."/>
            <person name="Fan Y."/>
            <person name="Yao Y."/>
            <person name="Huang Z."/>
        </authorList>
    </citation>
    <scope>NUCLEOTIDE SEQUENCE [LARGE SCALE GENOMIC DNA]</scope>
</reference>
<sequence>MRWHERKMLLPPSDPSTATLTELQSVGQRTGAESHSGSTAFSVDDNVLVSSRPSGRPPCRSALMLSVFLHTHFFPTPLHGSSLLPGPLSQMGQDSGPHTQHSEVLGPPAWPGPPHLLAAYTAGQASVSIVGGNTGGQKTGGREPPAATQPWPQLPLLSKPSPLLLASTLPPDSAQSPVAGLGLTPNGRSIWGRRLAAGRLAELPCRGSICLPVSETAMNARVALVSVGAMHWAEQDQVGSPHPQQPHCLQGLPWVTLMWREWASIREGRG</sequence>
<accession>L9KWM0</accession>